<evidence type="ECO:0000256" key="1">
    <source>
        <dbReference type="ARBA" id="ARBA00022529"/>
    </source>
</evidence>
<evidence type="ECO:0000256" key="4">
    <source>
        <dbReference type="SAM" id="MobiDB-lite"/>
    </source>
</evidence>
<proteinExistence type="inferred from homology"/>
<keyword evidence="3" id="KW-0378">Hydrolase</keyword>
<evidence type="ECO:0000256" key="2">
    <source>
        <dbReference type="ARBA" id="ARBA00022638"/>
    </source>
</evidence>
<evidence type="ECO:0000313" key="5">
    <source>
        <dbReference type="EMBL" id="AEA60118.1"/>
    </source>
</evidence>
<dbReference type="Gene3D" id="1.10.530.40">
    <property type="match status" value="1"/>
</dbReference>
<dbReference type="eggNOG" id="COG3772">
    <property type="taxonomic scope" value="Bacteria"/>
</dbReference>
<dbReference type="HOGENOM" id="CLU_1575553_0_0_4"/>
<evidence type="ECO:0000313" key="6">
    <source>
        <dbReference type="Proteomes" id="UP000008316"/>
    </source>
</evidence>
<organism evidence="5 6">
    <name type="scientific">Burkholderia gladioli (strain BSR3)</name>
    <dbReference type="NCBI Taxonomy" id="999541"/>
    <lineage>
        <taxon>Bacteria</taxon>
        <taxon>Pseudomonadati</taxon>
        <taxon>Pseudomonadota</taxon>
        <taxon>Betaproteobacteria</taxon>
        <taxon>Burkholderiales</taxon>
        <taxon>Burkholderiaceae</taxon>
        <taxon>Burkholderia</taxon>
    </lineage>
</organism>
<dbReference type="SUPFAM" id="SSF53955">
    <property type="entry name" value="Lysozyme-like"/>
    <property type="match status" value="1"/>
</dbReference>
<feature type="region of interest" description="Disordered" evidence="4">
    <location>
        <begin position="140"/>
        <end position="176"/>
    </location>
</feature>
<keyword evidence="3" id="KW-0326">Glycosidase</keyword>
<dbReference type="InterPro" id="IPR002196">
    <property type="entry name" value="Glyco_hydro_24"/>
</dbReference>
<dbReference type="InterPro" id="IPR023347">
    <property type="entry name" value="Lysozyme_dom_sf"/>
</dbReference>
<dbReference type="KEGG" id="bgd:bgla_1g14470"/>
<dbReference type="Pfam" id="PF00959">
    <property type="entry name" value="Phage_lysozyme"/>
    <property type="match status" value="1"/>
</dbReference>
<dbReference type="GO" id="GO:0003796">
    <property type="term" value="F:lysozyme activity"/>
    <property type="evidence" value="ECO:0007669"/>
    <property type="project" value="UniProtKB-EC"/>
</dbReference>
<comment type="catalytic activity">
    <reaction evidence="3">
        <text>Hydrolysis of (1-&gt;4)-beta-linkages between N-acetylmuramic acid and N-acetyl-D-glucosamine residues in a peptidoglycan and between N-acetyl-D-glucosamine residues in chitodextrins.</text>
        <dbReference type="EC" id="3.2.1.17"/>
    </reaction>
</comment>
<keyword evidence="6" id="KW-1185">Reference proteome</keyword>
<accession>F2LB49</accession>
<dbReference type="Proteomes" id="UP000008316">
    <property type="component" value="Chromosome 1"/>
</dbReference>
<dbReference type="GO" id="GO:0042742">
    <property type="term" value="P:defense response to bacterium"/>
    <property type="evidence" value="ECO:0007669"/>
    <property type="project" value="UniProtKB-KW"/>
</dbReference>
<dbReference type="STRING" id="999541.bgla_1g14470"/>
<dbReference type="GO" id="GO:0016998">
    <property type="term" value="P:cell wall macromolecule catabolic process"/>
    <property type="evidence" value="ECO:0007669"/>
    <property type="project" value="InterPro"/>
</dbReference>
<dbReference type="InterPro" id="IPR051018">
    <property type="entry name" value="Bacteriophage_GH24"/>
</dbReference>
<sequence length="176" mass="18911">MPANSQPNPNASLSMSAAGYAQLRVNEGVVMGYYNDAPRNGNCTWGVGTLAHLGPCTADELQRTVTPEQVNAELRTRVQDAERKVRAAVNAHPLTQAQFDAAVSFAYNSATANTRTTLAPANQGNMAAVADHMSRNVMVTPRDANGRPTGPARLSRGLVTRRQRESAPFRPQPGQR</sequence>
<dbReference type="InterPro" id="IPR023346">
    <property type="entry name" value="Lysozyme-like_dom_sf"/>
</dbReference>
<dbReference type="PANTHER" id="PTHR38107">
    <property type="match status" value="1"/>
</dbReference>
<dbReference type="GO" id="GO:0031640">
    <property type="term" value="P:killing of cells of another organism"/>
    <property type="evidence" value="ECO:0007669"/>
    <property type="project" value="UniProtKB-KW"/>
</dbReference>
<keyword evidence="1 3" id="KW-0929">Antimicrobial</keyword>
<dbReference type="AlphaFoldDB" id="F2LB49"/>
<evidence type="ECO:0000256" key="3">
    <source>
        <dbReference type="RuleBase" id="RU003788"/>
    </source>
</evidence>
<dbReference type="EC" id="3.2.1.17" evidence="3"/>
<keyword evidence="2 3" id="KW-0081">Bacteriolytic enzyme</keyword>
<dbReference type="EMBL" id="CP002599">
    <property type="protein sequence ID" value="AEA60118.1"/>
    <property type="molecule type" value="Genomic_DNA"/>
</dbReference>
<dbReference type="GO" id="GO:0009253">
    <property type="term" value="P:peptidoglycan catabolic process"/>
    <property type="evidence" value="ECO:0007669"/>
    <property type="project" value="InterPro"/>
</dbReference>
<dbReference type="PANTHER" id="PTHR38107:SF3">
    <property type="entry name" value="LYSOZYME RRRD-RELATED"/>
    <property type="match status" value="1"/>
</dbReference>
<comment type="similarity">
    <text evidence="3">Belongs to the glycosyl hydrolase 24 family.</text>
</comment>
<gene>
    <name evidence="5" type="ordered locus">bgla_1g14470</name>
</gene>
<name>F2LB49_BURGS</name>
<reference evidence="5 6" key="1">
    <citation type="journal article" date="2011" name="J. Bacteriol.">
        <title>Complete genome sequence of Burkholderia gladioli BSR3.</title>
        <authorList>
            <person name="Seo Y.S."/>
            <person name="Lim J."/>
            <person name="Choi B.S."/>
            <person name="Kim H."/>
            <person name="Goo E."/>
            <person name="Lee B."/>
            <person name="Lim J.S."/>
            <person name="Choi I.Y."/>
            <person name="Moon J.S."/>
            <person name="Kim J."/>
            <person name="Hwang I."/>
        </authorList>
    </citation>
    <scope>NUCLEOTIDE SEQUENCE [LARGE SCALE GENOMIC DNA]</scope>
    <source>
        <strain evidence="5 6">BSR3</strain>
    </source>
</reference>
<protein>
    <recommendedName>
        <fullName evidence="3">Lysozyme</fullName>
        <ecNumber evidence="3">3.2.1.17</ecNumber>
    </recommendedName>
</protein>